<organism evidence="1 2">
    <name type="scientific">Hydra vulgaris</name>
    <name type="common">Hydra</name>
    <name type="synonym">Hydra attenuata</name>
    <dbReference type="NCBI Taxonomy" id="6087"/>
    <lineage>
        <taxon>Eukaryota</taxon>
        <taxon>Metazoa</taxon>
        <taxon>Cnidaria</taxon>
        <taxon>Hydrozoa</taxon>
        <taxon>Hydroidolina</taxon>
        <taxon>Anthoathecata</taxon>
        <taxon>Aplanulata</taxon>
        <taxon>Hydridae</taxon>
        <taxon>Hydra</taxon>
    </lineage>
</organism>
<dbReference type="PANTHER" id="PTHR46880">
    <property type="entry name" value="RAS-ASSOCIATING DOMAIN-CONTAINING PROTEIN"/>
    <property type="match status" value="1"/>
</dbReference>
<accession>A0ABM4DMT3</accession>
<dbReference type="GeneID" id="136092082"/>
<reference evidence="2" key="1">
    <citation type="submission" date="2025-08" db="UniProtKB">
        <authorList>
            <consortium name="RefSeq"/>
        </authorList>
    </citation>
    <scope>IDENTIFICATION</scope>
</reference>
<evidence type="ECO:0000313" key="2">
    <source>
        <dbReference type="RefSeq" id="XP_065675874.1"/>
    </source>
</evidence>
<dbReference type="Proteomes" id="UP001652625">
    <property type="component" value="Chromosome 15"/>
</dbReference>
<sequence length="516" mass="58981">MRRKSSKKGIQQRKILKNIRKGYLDIENESEKQPAYSISGCFSTTLTREKTVTANIFQTAYKVAKGNQSFNNFEMKIDLQEMNGVEMGCILHSTNACINIVNHIGNEMRKKIIAEVIKSKSKISIIIDESTTISQKSTLIVYIRCCVKGSGMNSPINLFLDLVELESVTAKGLFVALLECLHSYGMKDEYLKNYLVSVACDGAAVMLECKSGVFKLVTEKFLFVIVWHCANHRLELSVGDTIREISSINRFKSFLDKLYVVYHASPKNSRELRSCAELLNIQLLKIGRILNTRWVSSSFRSVFAVWENYEALMKHFEEAMVDPTRDKNEKSTYAGLKNKITSTEFLTDLGLMCDALQELSELSLDLQERNIDLYKANQKIKALVQVFEERKNNGGPYYKFALVSAQNLRFHGVLLHNKNFKNNSAINPNAFYIKLKESIEKDQNHWPDNINNQVTFGETEIRNLSLRLQLNEREMIGGFREYLAEKTYPENLVRLVHALHTIPISSSECERVNANE</sequence>
<proteinExistence type="predicted"/>
<dbReference type="RefSeq" id="XP_065675874.1">
    <property type="nucleotide sequence ID" value="XM_065819802.1"/>
</dbReference>
<dbReference type="PANTHER" id="PTHR46880:SF8">
    <property type="entry name" value="E3 SUMO-PROTEIN LIGASE KIAA1586"/>
    <property type="match status" value="1"/>
</dbReference>
<evidence type="ECO:0000313" key="1">
    <source>
        <dbReference type="Proteomes" id="UP001652625"/>
    </source>
</evidence>
<dbReference type="InterPro" id="IPR012337">
    <property type="entry name" value="RNaseH-like_sf"/>
</dbReference>
<gene>
    <name evidence="2" type="primary">LOC136092082</name>
</gene>
<protein>
    <submittedName>
        <fullName evidence="2">E3 SUMO-protein ligase KIAA1586-like</fullName>
    </submittedName>
</protein>
<dbReference type="SUPFAM" id="SSF53098">
    <property type="entry name" value="Ribonuclease H-like"/>
    <property type="match status" value="1"/>
</dbReference>
<keyword evidence="1" id="KW-1185">Reference proteome</keyword>
<name>A0ABM4DMT3_HYDVU</name>